<protein>
    <submittedName>
        <fullName evidence="1">NikA, BACTERIAL CONJUGATION, RELAXASE, DNA</fullName>
    </submittedName>
</protein>
<dbReference type="EMBL" id="BK015292">
    <property type="protein sequence ID" value="DAD99726.1"/>
    <property type="molecule type" value="Genomic_DNA"/>
</dbReference>
<organism evidence="1">
    <name type="scientific">Siphoviridae sp. ctR6G4</name>
    <dbReference type="NCBI Taxonomy" id="2825499"/>
    <lineage>
        <taxon>Viruses</taxon>
        <taxon>Duplodnaviria</taxon>
        <taxon>Heunggongvirae</taxon>
        <taxon>Uroviricota</taxon>
        <taxon>Caudoviricetes</taxon>
    </lineage>
</organism>
<sequence length="58" mass="6583">MSPRTGRPKSSNPKNVRLEIRLTKSEAEELQALADKLNTNKTDVIIRGIKLLQSEHKK</sequence>
<accession>A0A8S5NY37</accession>
<evidence type="ECO:0000313" key="1">
    <source>
        <dbReference type="EMBL" id="DAD99726.1"/>
    </source>
</evidence>
<name>A0A8S5NY37_9CAUD</name>
<proteinExistence type="predicted"/>
<reference evidence="1" key="1">
    <citation type="journal article" date="2021" name="Proc. Natl. Acad. Sci. U.S.A.">
        <title>A Catalog of Tens of Thousands of Viruses from Human Metagenomes Reveals Hidden Associations with Chronic Diseases.</title>
        <authorList>
            <person name="Tisza M.J."/>
            <person name="Buck C.B."/>
        </authorList>
    </citation>
    <scope>NUCLEOTIDE SEQUENCE</scope>
    <source>
        <strain evidence="1">CtR6G4</strain>
    </source>
</reference>